<keyword evidence="1" id="KW-0032">Aminotransferase</keyword>
<evidence type="ECO:0000313" key="1">
    <source>
        <dbReference type="EMBL" id="KMO26476.1"/>
    </source>
</evidence>
<evidence type="ECO:0000313" key="2">
    <source>
        <dbReference type="Proteomes" id="UP000036471"/>
    </source>
</evidence>
<gene>
    <name evidence="1" type="ORF">QR79_02140</name>
</gene>
<proteinExistence type="predicted"/>
<organism evidence="1 2">
    <name type="scientific">Methylobacterium indicum</name>
    <dbReference type="NCBI Taxonomy" id="1775910"/>
    <lineage>
        <taxon>Bacteria</taxon>
        <taxon>Pseudomonadati</taxon>
        <taxon>Pseudomonadota</taxon>
        <taxon>Alphaproteobacteria</taxon>
        <taxon>Hyphomicrobiales</taxon>
        <taxon>Methylobacteriaceae</taxon>
        <taxon>Methylobacterium</taxon>
    </lineage>
</organism>
<keyword evidence="2" id="KW-1185">Reference proteome</keyword>
<protein>
    <submittedName>
        <fullName evidence="1">Aminotransferase V</fullName>
    </submittedName>
</protein>
<comment type="caution">
    <text evidence="1">The sequence shown here is derived from an EMBL/GenBank/DDBJ whole genome shotgun (WGS) entry which is preliminary data.</text>
</comment>
<keyword evidence="1" id="KW-0808">Transferase</keyword>
<feature type="non-terminal residue" evidence="1">
    <location>
        <position position="78"/>
    </location>
</feature>
<dbReference type="GO" id="GO:0008483">
    <property type="term" value="F:transaminase activity"/>
    <property type="evidence" value="ECO:0007669"/>
    <property type="project" value="UniProtKB-KW"/>
</dbReference>
<dbReference type="EMBL" id="JTHG01000015">
    <property type="protein sequence ID" value="KMO26476.1"/>
    <property type="molecule type" value="Genomic_DNA"/>
</dbReference>
<reference evidence="1 2" key="1">
    <citation type="submission" date="2014-11" db="EMBL/GenBank/DDBJ databases">
        <title>Comparative genomics of Methylobacterium species.</title>
        <authorList>
            <person name="Chaudhry V."/>
            <person name="Patil P.B."/>
        </authorList>
    </citation>
    <scope>NUCLEOTIDE SEQUENCE [LARGE SCALE GENOMIC DNA]</scope>
    <source>
        <strain evidence="1 2">SE3.6</strain>
    </source>
</reference>
<sequence length="78" mass="8438">MTAITALPCQRHLFEIPDDVSYLDAAAWSPLPLVVREAGETGLLVKSRPWTHPREAVQAERARAAAARLIGAATDDMA</sequence>
<name>A0ABR5HIC9_9HYPH</name>
<dbReference type="Proteomes" id="UP000036471">
    <property type="component" value="Unassembled WGS sequence"/>
</dbReference>
<dbReference type="SUPFAM" id="SSF53383">
    <property type="entry name" value="PLP-dependent transferases"/>
    <property type="match status" value="1"/>
</dbReference>
<accession>A0ABR5HIC9</accession>
<dbReference type="InterPro" id="IPR015424">
    <property type="entry name" value="PyrdxlP-dep_Trfase"/>
</dbReference>